<keyword evidence="2" id="KW-1185">Reference proteome</keyword>
<dbReference type="Proteomes" id="UP001234989">
    <property type="component" value="Chromosome 11"/>
</dbReference>
<gene>
    <name evidence="1" type="ORF">MTR67_048324</name>
</gene>
<proteinExistence type="predicted"/>
<evidence type="ECO:0000313" key="1">
    <source>
        <dbReference type="EMBL" id="WMV54939.1"/>
    </source>
</evidence>
<protein>
    <submittedName>
        <fullName evidence="1">Uncharacterized protein</fullName>
    </submittedName>
</protein>
<dbReference type="InterPro" id="IPR039527">
    <property type="entry name" value="PIGG/GPI7"/>
</dbReference>
<name>A0AAF0V0A3_SOLVR</name>
<organism evidence="1 2">
    <name type="scientific">Solanum verrucosum</name>
    <dbReference type="NCBI Taxonomy" id="315347"/>
    <lineage>
        <taxon>Eukaryota</taxon>
        <taxon>Viridiplantae</taxon>
        <taxon>Streptophyta</taxon>
        <taxon>Embryophyta</taxon>
        <taxon>Tracheophyta</taxon>
        <taxon>Spermatophyta</taxon>
        <taxon>Magnoliopsida</taxon>
        <taxon>eudicotyledons</taxon>
        <taxon>Gunneridae</taxon>
        <taxon>Pentapetalae</taxon>
        <taxon>asterids</taxon>
        <taxon>lamiids</taxon>
        <taxon>Solanales</taxon>
        <taxon>Solanaceae</taxon>
        <taxon>Solanoideae</taxon>
        <taxon>Solaneae</taxon>
        <taxon>Solanum</taxon>
    </lineage>
</organism>
<evidence type="ECO:0000313" key="2">
    <source>
        <dbReference type="Proteomes" id="UP001234989"/>
    </source>
</evidence>
<dbReference type="GO" id="GO:0005789">
    <property type="term" value="C:endoplasmic reticulum membrane"/>
    <property type="evidence" value="ECO:0007669"/>
    <property type="project" value="TreeGrafter"/>
</dbReference>
<dbReference type="AlphaFoldDB" id="A0AAF0V0A3"/>
<sequence>MFLFHFLQVFQLTNNKLLELNSRELLRLLEVQLPGLVCENFLCDDLTDDGSERTRGRSSLEETICCLYMKAADLGNLLVRTIVTVLLWQHIIILASGKYLYKVVPAGFNNHRNQYKLSFSYVVQTVRKELYDRSFLDAIVPRVSVQRLLCCCAMVYTFQNRTLSVPQTIVAAARKLNACTISLPASIWYSSGSNQHRRQWVEVAALYYMGMAGHFGLGNTNTLATIDVVGAFIGVLNHSTILSASPILYLLSMVMYNSVKDASSFIISEKGNIG</sequence>
<dbReference type="PANTHER" id="PTHR23072">
    <property type="entry name" value="PHOSPHATIDYLINOSITOL GLYCAN-RELATED"/>
    <property type="match status" value="1"/>
</dbReference>
<dbReference type="GO" id="GO:0051267">
    <property type="term" value="F:CP2 mannose-ethanolamine phosphotransferase activity"/>
    <property type="evidence" value="ECO:0007669"/>
    <property type="project" value="TreeGrafter"/>
</dbReference>
<dbReference type="EMBL" id="CP133622">
    <property type="protein sequence ID" value="WMV54939.1"/>
    <property type="molecule type" value="Genomic_DNA"/>
</dbReference>
<reference evidence="1" key="1">
    <citation type="submission" date="2023-08" db="EMBL/GenBank/DDBJ databases">
        <title>A de novo genome assembly of Solanum verrucosum Schlechtendal, a Mexican diploid species geographically isolated from the other diploid A-genome species in potato relatives.</title>
        <authorList>
            <person name="Hosaka K."/>
        </authorList>
    </citation>
    <scope>NUCLEOTIDE SEQUENCE</scope>
    <source>
        <tissue evidence="1">Young leaves</tissue>
    </source>
</reference>
<dbReference type="GO" id="GO:0006506">
    <property type="term" value="P:GPI anchor biosynthetic process"/>
    <property type="evidence" value="ECO:0007669"/>
    <property type="project" value="InterPro"/>
</dbReference>
<accession>A0AAF0V0A3</accession>
<dbReference type="PANTHER" id="PTHR23072:SF0">
    <property type="entry name" value="GPI ETHANOLAMINE PHOSPHATE TRANSFERASE 2"/>
    <property type="match status" value="1"/>
</dbReference>